<proteinExistence type="predicted"/>
<feature type="compositionally biased region" description="Polar residues" evidence="2">
    <location>
        <begin position="19"/>
        <end position="35"/>
    </location>
</feature>
<feature type="region of interest" description="Disordered" evidence="2">
    <location>
        <begin position="586"/>
        <end position="615"/>
    </location>
</feature>
<feature type="compositionally biased region" description="Basic residues" evidence="2">
    <location>
        <begin position="598"/>
        <end position="608"/>
    </location>
</feature>
<dbReference type="GO" id="GO:0008017">
    <property type="term" value="F:microtubule binding"/>
    <property type="evidence" value="ECO:0007669"/>
    <property type="project" value="TreeGrafter"/>
</dbReference>
<feature type="region of interest" description="Disordered" evidence="2">
    <location>
        <begin position="1"/>
        <end position="105"/>
    </location>
</feature>
<dbReference type="GO" id="GO:0030705">
    <property type="term" value="P:cytoskeleton-dependent intracellular transport"/>
    <property type="evidence" value="ECO:0007669"/>
    <property type="project" value="TreeGrafter"/>
</dbReference>
<sequence length="1580" mass="178000">MTTAVSAKEATNALRKLKQPSQSKVASASKSTAQSCAMRDTNKRPRAASSGDKETQHKKKTEEAPVSGPGQIAYGQDQWRREEEKAHFPTEGSQIEVEDEGGGPDITAEIATIGHRNEQLQDSVASLKRGFSLREEETHQLLLGLGALNAVANELAALQKEYQERSSKNAALIQESLVQISNCSAQMDTLRRCRGLTATQLQNFRHECIQEMNKLVVRLGDLAGSTDQEPEPFDLSMNEKRQQIDELKEDVCGSRAQVSHDGSVTSAPSSSGTVGRIQMETTGRINLALTQLDELHAEMFQLKQALMQENQSFRRYLENLVSRQMAHIREVQDNETERIHEEMDDIRSGMCGILKDMHRLKERTKYLVPSMARVGPRMSRSNPNGPVPLESRELGDQKDERWMNIPSGIPHNTGYSMTMATRQCQDGLPHYEHGFDDDCYCPGVISSQMDARYTHPGQPRSSGSSNSSAGRSDDENWRMFPAEDAPATDQRPAQRCESPHYSSCASSLYGRLSVYGEEHGEANDAEQFEQRLLEQHRLFWIGEAILVDIVFNFFTRHIFTYPHHISTVFLWIQYSNLVRVAMATVRTPPPRGSEPANKRKRKRLHKSKSMATSSATSLAEAQLETLEKWHRALTVDMSELRREGARVRIELAKLDDTAEAAVEKSERCAAQAQAAVAASKAKDEAAQSTQAKLQAANAELDRLYKRFLTMEKKLERYQQSSINEEFLMTQLTELQEQYENELTKVREDHDAVLVAQQKQLERVMVHLQEEKKQKKQMENMVRMMQSLSEENSKLSHKISQVATRQEMLTIQQQMETMERDNQDEQGRTRVDLNTFEDKLVDMERRVTNAENNVLDLDRKVDDVGSRAPVAAPSHSMPLLPPPPPPLPRDLVRQGDLIGIHDQLRRISRDFQAVEVDITSLTKRTEAHGSQQKQHYESRLQELSTQLFDALSHDSRLHATEISRLKDAVFDVQSDHREFGQRMRRLEDDVQQAARAQPRDRGAPNWRYGQNPAPLLPTPPLPPPPPPPVFRNRRERPSRYEPAPDNAAAPAFEPPPQDRIRWAPRRRSRSRSRSPPRRPPWGATGIDSTPANGRRNQRFNPQGNRDLASVRNNITELTDTPTVPANAAQNIHSRNEAAENNREEHPGLPFRRIRQPRRTPEVIVIEEDDDEEEDEEVEEGQEVARAPPDVVLDEEDASQTADVIVVDPPAEHVETTDLLEKEADVQTGLLLYFCLGGAPDLDVQWSSCFTQLNADECVEMPRALRFQRRYGFLPSFPVYLTQCILQAVILNGQNVAEGSDTDASRPTGAFNAANMRAKFNDVVKEIHLSWAKALIELLSKKAASFDDLASEKLELSVNPAGLSSSADKDDVIYAWSRRQESVMWILARKLHYGSFLPSMKCNVDASPAVYLFTLMFDVLTVTSECPQYGTFRLNAFGGKALAYLWNHTLKKLPYVFFVDWSWLEDQSTKEKLPALAFCHLLASILLWNSAIDHHSLTNRNIYAAAVKHILPKLYVGGQAIHESVDSSSLLLAECESTHIELLDLDSKFASTLGLDGFFEVTEAIQNNMLAVAAAAKDPAST</sequence>
<feature type="region of interest" description="Disordered" evidence="2">
    <location>
        <begin position="1133"/>
        <end position="1160"/>
    </location>
</feature>
<evidence type="ECO:0000313" key="4">
    <source>
        <dbReference type="Proteomes" id="UP000709295"/>
    </source>
</evidence>
<dbReference type="GO" id="GO:0051959">
    <property type="term" value="F:dynein light intermediate chain binding"/>
    <property type="evidence" value="ECO:0007669"/>
    <property type="project" value="TreeGrafter"/>
</dbReference>
<feature type="compositionally biased region" description="Basic and acidic residues" evidence="2">
    <location>
        <begin position="51"/>
        <end position="63"/>
    </location>
</feature>
<evidence type="ECO:0000313" key="3">
    <source>
        <dbReference type="EMBL" id="KAG6959997.1"/>
    </source>
</evidence>
<evidence type="ECO:0000256" key="2">
    <source>
        <dbReference type="SAM" id="MobiDB-lite"/>
    </source>
</evidence>
<feature type="compositionally biased region" description="Polar residues" evidence="2">
    <location>
        <begin position="256"/>
        <end position="274"/>
    </location>
</feature>
<dbReference type="Proteomes" id="UP000709295">
    <property type="component" value="Unassembled WGS sequence"/>
</dbReference>
<feature type="compositionally biased region" description="Basic residues" evidence="2">
    <location>
        <begin position="1061"/>
        <end position="1075"/>
    </location>
</feature>
<organism evidence="3 4">
    <name type="scientific">Phytophthora aleatoria</name>
    <dbReference type="NCBI Taxonomy" id="2496075"/>
    <lineage>
        <taxon>Eukaryota</taxon>
        <taxon>Sar</taxon>
        <taxon>Stramenopiles</taxon>
        <taxon>Oomycota</taxon>
        <taxon>Peronosporomycetes</taxon>
        <taxon>Peronosporales</taxon>
        <taxon>Peronosporaceae</taxon>
        <taxon>Phytophthora</taxon>
    </lineage>
</organism>
<reference evidence="3" key="1">
    <citation type="submission" date="2021-01" db="EMBL/GenBank/DDBJ databases">
        <title>Phytophthora aleatoria, a newly-described species from Pinus radiata is distinct from Phytophthora cactorum isolates based on comparative genomics.</title>
        <authorList>
            <person name="Mcdougal R."/>
            <person name="Panda P."/>
            <person name="Williams N."/>
            <person name="Studholme D.J."/>
        </authorList>
    </citation>
    <scope>NUCLEOTIDE SEQUENCE</scope>
    <source>
        <strain evidence="3">NZFS 4037</strain>
    </source>
</reference>
<keyword evidence="1" id="KW-0175">Coiled coil</keyword>
<accession>A0A8J5IFV6</accession>
<dbReference type="PANTHER" id="PTHR18947">
    <property type="entry name" value="HOOK PROTEINS"/>
    <property type="match status" value="1"/>
</dbReference>
<feature type="compositionally biased region" description="Basic and acidic residues" evidence="2">
    <location>
        <begin position="78"/>
        <end position="88"/>
    </location>
</feature>
<feature type="compositionally biased region" description="Low complexity" evidence="2">
    <location>
        <begin position="460"/>
        <end position="470"/>
    </location>
</feature>
<feature type="coiled-coil region" evidence="1">
    <location>
        <begin position="686"/>
        <end position="859"/>
    </location>
</feature>
<name>A0A8J5IFV6_9STRA</name>
<feature type="region of interest" description="Disordered" evidence="2">
    <location>
        <begin position="983"/>
        <end position="1107"/>
    </location>
</feature>
<feature type="coiled-coil region" evidence="1">
    <location>
        <begin position="148"/>
        <end position="175"/>
    </location>
</feature>
<gene>
    <name evidence="3" type="ORF">JG688_00009824</name>
</gene>
<feature type="region of interest" description="Disordered" evidence="2">
    <location>
        <begin position="451"/>
        <end position="476"/>
    </location>
</feature>
<keyword evidence="4" id="KW-1185">Reference proteome</keyword>
<comment type="caution">
    <text evidence="3">The sequence shown here is derived from an EMBL/GenBank/DDBJ whole genome shotgun (WGS) entry which is preliminary data.</text>
</comment>
<dbReference type="GO" id="GO:0005737">
    <property type="term" value="C:cytoplasm"/>
    <property type="evidence" value="ECO:0007669"/>
    <property type="project" value="TreeGrafter"/>
</dbReference>
<dbReference type="GO" id="GO:0031122">
    <property type="term" value="P:cytoplasmic microtubule organization"/>
    <property type="evidence" value="ECO:0007669"/>
    <property type="project" value="TreeGrafter"/>
</dbReference>
<dbReference type="GO" id="GO:0005815">
    <property type="term" value="C:microtubule organizing center"/>
    <property type="evidence" value="ECO:0007669"/>
    <property type="project" value="TreeGrafter"/>
</dbReference>
<feature type="compositionally biased region" description="Pro residues" evidence="2">
    <location>
        <begin position="1013"/>
        <end position="1028"/>
    </location>
</feature>
<dbReference type="PANTHER" id="PTHR18947:SF28">
    <property type="entry name" value="GIRDIN, ISOFORM A"/>
    <property type="match status" value="1"/>
</dbReference>
<feature type="region of interest" description="Disordered" evidence="2">
    <location>
        <begin position="255"/>
        <end position="274"/>
    </location>
</feature>
<evidence type="ECO:0000256" key="1">
    <source>
        <dbReference type="SAM" id="Coils"/>
    </source>
</evidence>
<dbReference type="EMBL" id="JAENGY010000584">
    <property type="protein sequence ID" value="KAG6959997.1"/>
    <property type="molecule type" value="Genomic_DNA"/>
</dbReference>
<feature type="region of interest" description="Disordered" evidence="2">
    <location>
        <begin position="374"/>
        <end position="395"/>
    </location>
</feature>
<feature type="compositionally biased region" description="Basic and acidic residues" evidence="2">
    <location>
        <begin position="1133"/>
        <end position="1145"/>
    </location>
</feature>
<protein>
    <submittedName>
        <fullName evidence="3">Uncharacterized protein</fullName>
    </submittedName>
</protein>